<sequence length="351" mass="38439">MRTPSLLAQCLPGLITHDKVGHGFAIVSERDSNFSSPAVEIVPSKNAHPYKYAGENVDLQGINIFRGRVSVADIIGFSSLETVSCKQDGSFKSWESSIDLVNVLKLDIRDGQLSFRGKRVLELGCGYGLPGIFSCLKGAATVHFQDVNAETMRCMTIPNVLCESGTVRDRQSRQPESPITPSRQPLAPDVHFYAGDWAELHTVLSLVQMDGSGAAAGTCLSFSEEDLMDGCSSQDGSIISHEAPSRRSRKLSGSRAWERANEADQGDGGYDIVLIAEIPYSARSLKKIYRLITKCLRPPYGVLYVGTKKNFVGSNGGARHLKSLMEEEGLFGGHLITELSDREIWKFFFVK</sequence>
<dbReference type="OrthoDB" id="1723750at2759"/>
<dbReference type="EMBL" id="JADCNM010000012">
    <property type="protein sequence ID" value="KAG0460263.1"/>
    <property type="molecule type" value="Genomic_DNA"/>
</dbReference>
<dbReference type="Proteomes" id="UP000639772">
    <property type="component" value="Chromosome 12"/>
</dbReference>
<evidence type="ECO:0000313" key="3">
    <source>
        <dbReference type="Proteomes" id="UP000639772"/>
    </source>
</evidence>
<accession>A0A835Q082</accession>
<reference evidence="2 3" key="1">
    <citation type="journal article" date="2020" name="Nat. Food">
        <title>A phased Vanilla planifolia genome enables genetic improvement of flavour and production.</title>
        <authorList>
            <person name="Hasing T."/>
            <person name="Tang H."/>
            <person name="Brym M."/>
            <person name="Khazi F."/>
            <person name="Huang T."/>
            <person name="Chambers A.H."/>
        </authorList>
    </citation>
    <scope>NUCLEOTIDE SEQUENCE [LARGE SCALE GENOMIC DNA]</scope>
    <source>
        <tissue evidence="2">Leaf</tissue>
    </source>
</reference>
<dbReference type="Gene3D" id="3.40.50.150">
    <property type="entry name" value="Vaccinia Virus protein VP39"/>
    <property type="match status" value="1"/>
</dbReference>
<feature type="region of interest" description="Disordered" evidence="1">
    <location>
        <begin position="165"/>
        <end position="187"/>
    </location>
</feature>
<feature type="compositionally biased region" description="Polar residues" evidence="1">
    <location>
        <begin position="174"/>
        <end position="183"/>
    </location>
</feature>
<organism evidence="2 3">
    <name type="scientific">Vanilla planifolia</name>
    <name type="common">Vanilla</name>
    <dbReference type="NCBI Taxonomy" id="51239"/>
    <lineage>
        <taxon>Eukaryota</taxon>
        <taxon>Viridiplantae</taxon>
        <taxon>Streptophyta</taxon>
        <taxon>Embryophyta</taxon>
        <taxon>Tracheophyta</taxon>
        <taxon>Spermatophyta</taxon>
        <taxon>Magnoliopsida</taxon>
        <taxon>Liliopsida</taxon>
        <taxon>Asparagales</taxon>
        <taxon>Orchidaceae</taxon>
        <taxon>Vanilloideae</taxon>
        <taxon>Vanilleae</taxon>
        <taxon>Vanilla</taxon>
    </lineage>
</organism>
<dbReference type="SUPFAM" id="SSF53335">
    <property type="entry name" value="S-adenosyl-L-methionine-dependent methyltransferases"/>
    <property type="match status" value="1"/>
</dbReference>
<evidence type="ECO:0000256" key="1">
    <source>
        <dbReference type="SAM" id="MobiDB-lite"/>
    </source>
</evidence>
<gene>
    <name evidence="2" type="ORF">HPP92_023391</name>
</gene>
<evidence type="ECO:0008006" key="4">
    <source>
        <dbReference type="Google" id="ProtNLM"/>
    </source>
</evidence>
<evidence type="ECO:0000313" key="2">
    <source>
        <dbReference type="EMBL" id="KAG0460263.1"/>
    </source>
</evidence>
<comment type="caution">
    <text evidence="2">The sequence shown here is derived from an EMBL/GenBank/DDBJ whole genome shotgun (WGS) entry which is preliminary data.</text>
</comment>
<dbReference type="AlphaFoldDB" id="A0A835Q082"/>
<protein>
    <recommendedName>
        <fullName evidence="4">Histidine protein methyltransferase 1 homolog</fullName>
    </recommendedName>
</protein>
<name>A0A835Q082_VANPL</name>
<proteinExistence type="predicted"/>
<dbReference type="InterPro" id="IPR029063">
    <property type="entry name" value="SAM-dependent_MTases_sf"/>
</dbReference>
<dbReference type="InterPro" id="IPR019410">
    <property type="entry name" value="Methyltransf_16"/>
</dbReference>
<dbReference type="PANTHER" id="PTHR14614">
    <property type="entry name" value="HEPATOCELLULAR CARCINOMA-ASSOCIATED ANTIGEN"/>
    <property type="match status" value="1"/>
</dbReference>
<dbReference type="PANTHER" id="PTHR14614:SF43">
    <property type="entry name" value="OS04G0492400 PROTEIN"/>
    <property type="match status" value="1"/>
</dbReference>